<feature type="compositionally biased region" description="Low complexity" evidence="3">
    <location>
        <begin position="171"/>
        <end position="189"/>
    </location>
</feature>
<dbReference type="GeneID" id="68107432"/>
<keyword evidence="2" id="KW-0496">Mitochondrion</keyword>
<dbReference type="RefSeq" id="XP_044569888.1">
    <property type="nucleotide sequence ID" value="XM_044705302.1"/>
</dbReference>
<evidence type="ECO:0000256" key="3">
    <source>
        <dbReference type="SAM" id="MobiDB-lite"/>
    </source>
</evidence>
<dbReference type="AlphaFoldDB" id="A0A6A5CIP8"/>
<dbReference type="InterPro" id="IPR002871">
    <property type="entry name" value="NIF_FeS_clus_asmbl_NifU_N"/>
</dbReference>
<accession>A0A6A5CIP8</accession>
<dbReference type="OMA" id="TMDRSAG"/>
<dbReference type="SUPFAM" id="SSF82649">
    <property type="entry name" value="SufE/NifU"/>
    <property type="match status" value="1"/>
</dbReference>
<organism evidence="5 6">
    <name type="scientific">Naegleria fowleri</name>
    <name type="common">Brain eating amoeba</name>
    <dbReference type="NCBI Taxonomy" id="5763"/>
    <lineage>
        <taxon>Eukaryota</taxon>
        <taxon>Discoba</taxon>
        <taxon>Heterolobosea</taxon>
        <taxon>Tetramitia</taxon>
        <taxon>Eutetramitia</taxon>
        <taxon>Vahlkampfiidae</taxon>
        <taxon>Naegleria</taxon>
    </lineage>
</organism>
<dbReference type="PANTHER" id="PTHR10093">
    <property type="entry name" value="IRON-SULFUR CLUSTER ASSEMBLY ENZYME NIFU HOMOLOG"/>
    <property type="match status" value="1"/>
</dbReference>
<proteinExistence type="inferred from homology"/>
<comment type="caution">
    <text evidence="5">The sequence shown here is derived from an EMBL/GenBank/DDBJ whole genome shotgun (WGS) entry which is preliminary data.</text>
</comment>
<comment type="subcellular location">
    <subcellularLocation>
        <location evidence="2">Mitochondrion matrix</location>
    </subcellularLocation>
</comment>
<dbReference type="Gene3D" id="3.90.1010.10">
    <property type="match status" value="1"/>
</dbReference>
<keyword evidence="2" id="KW-0001">2Fe-2S</keyword>
<feature type="domain" description="NIF system FeS cluster assembly NifU N-terminal" evidence="4">
    <location>
        <begin position="40"/>
        <end position="164"/>
    </location>
</feature>
<dbReference type="GO" id="GO:0005506">
    <property type="term" value="F:iron ion binding"/>
    <property type="evidence" value="ECO:0007669"/>
    <property type="project" value="UniProtKB-UniRule"/>
</dbReference>
<dbReference type="VEuPathDB" id="AmoebaDB:NF0060430"/>
<dbReference type="GO" id="GO:0005759">
    <property type="term" value="C:mitochondrial matrix"/>
    <property type="evidence" value="ECO:0007669"/>
    <property type="project" value="UniProtKB-SubCell"/>
</dbReference>
<gene>
    <name evidence="5" type="ORF">FDP41_000214</name>
</gene>
<dbReference type="GO" id="GO:0051537">
    <property type="term" value="F:2 iron, 2 sulfur cluster binding"/>
    <property type="evidence" value="ECO:0007669"/>
    <property type="project" value="UniProtKB-KW"/>
</dbReference>
<dbReference type="GO" id="GO:0016226">
    <property type="term" value="P:iron-sulfur cluster assembly"/>
    <property type="evidence" value="ECO:0007669"/>
    <property type="project" value="UniProtKB-UniRule"/>
</dbReference>
<dbReference type="Pfam" id="PF01592">
    <property type="entry name" value="NifU_N"/>
    <property type="match status" value="1"/>
</dbReference>
<keyword evidence="2" id="KW-0408">Iron</keyword>
<dbReference type="Proteomes" id="UP000444721">
    <property type="component" value="Unassembled WGS sequence"/>
</dbReference>
<dbReference type="EMBL" id="VFQX01000001">
    <property type="protein sequence ID" value="KAF0985175.1"/>
    <property type="molecule type" value="Genomic_DNA"/>
</dbReference>
<dbReference type="OrthoDB" id="1925777at2759"/>
<reference evidence="5 6" key="1">
    <citation type="journal article" date="2019" name="Sci. Rep.">
        <title>Nanopore sequencing improves the draft genome of the human pathogenic amoeba Naegleria fowleri.</title>
        <authorList>
            <person name="Liechti N."/>
            <person name="Schurch N."/>
            <person name="Bruggmann R."/>
            <person name="Wittwer M."/>
        </authorList>
    </citation>
    <scope>NUCLEOTIDE SEQUENCE [LARGE SCALE GENOMIC DNA]</scope>
    <source>
        <strain evidence="5 6">ATCC 30894</strain>
    </source>
</reference>
<comment type="cofactor">
    <cofactor evidence="2">
        <name>[2Fe-2S] cluster</name>
        <dbReference type="ChEBI" id="CHEBI:190135"/>
    </cofactor>
</comment>
<keyword evidence="2" id="KW-0809">Transit peptide</keyword>
<protein>
    <recommendedName>
        <fullName evidence="2">Iron-sulfur cluster assembly protein</fullName>
    </recommendedName>
</protein>
<feature type="compositionally biased region" description="Basic and acidic residues" evidence="3">
    <location>
        <begin position="159"/>
        <end position="169"/>
    </location>
</feature>
<sequence length="189" mass="20600">MSQKLIRTTCVFLSKRNVRSSPTTTLFSQFVNNQQQVRTKYSEKVIDHHKNPRNAGSLDSSNENVGSALVGAPSCGDVLKFQILVDDNGRVIDAKFKAFGCGSAIASSSYATELVKGKTIEDCMMITNNDIASHLSLPPVKKHCSLLAEEAIRKATEDYMKKKQAKKEQQTSTTGTTSTTTTNTSNDSS</sequence>
<keyword evidence="2" id="KW-0479">Metal-binding</keyword>
<keyword evidence="6" id="KW-1185">Reference proteome</keyword>
<dbReference type="InterPro" id="IPR011339">
    <property type="entry name" value="ISCU"/>
</dbReference>
<evidence type="ECO:0000313" key="5">
    <source>
        <dbReference type="EMBL" id="KAF0985175.1"/>
    </source>
</evidence>
<dbReference type="FunFam" id="3.90.1010.10:FF:000013">
    <property type="entry name" value="Iron-sulfur cluster assembly enzyme ISCU, mitochondrial"/>
    <property type="match status" value="1"/>
</dbReference>
<evidence type="ECO:0000313" key="6">
    <source>
        <dbReference type="Proteomes" id="UP000444721"/>
    </source>
</evidence>
<dbReference type="NCBIfam" id="TIGR01999">
    <property type="entry name" value="iscU"/>
    <property type="match status" value="1"/>
</dbReference>
<dbReference type="VEuPathDB" id="AmoebaDB:FDP41_000214"/>
<keyword evidence="2" id="KW-0411">Iron-sulfur</keyword>
<evidence type="ECO:0000256" key="2">
    <source>
        <dbReference type="RuleBase" id="RU362089"/>
    </source>
</evidence>
<dbReference type="VEuPathDB" id="AmoebaDB:NfTy_024880"/>
<feature type="region of interest" description="Disordered" evidence="3">
    <location>
        <begin position="159"/>
        <end position="189"/>
    </location>
</feature>
<name>A0A6A5CIP8_NAEFO</name>
<comment type="similarity">
    <text evidence="1 2">Belongs to the NifU family.</text>
</comment>
<evidence type="ECO:0000256" key="1">
    <source>
        <dbReference type="ARBA" id="ARBA00006420"/>
    </source>
</evidence>
<dbReference type="CDD" id="cd06664">
    <property type="entry name" value="IscU_like"/>
    <property type="match status" value="1"/>
</dbReference>
<comment type="function">
    <text evidence="2">Scaffold protein for the de novo synthesis of iron-sulfur (Fe-S) clusters within mitochondria, which is required for maturation of both mitochondrial and cytoplasmic [2Fe-2S] and [4Fe-4S] proteins.</text>
</comment>
<evidence type="ECO:0000259" key="4">
    <source>
        <dbReference type="Pfam" id="PF01592"/>
    </source>
</evidence>